<dbReference type="GO" id="GO:0016491">
    <property type="term" value="F:oxidoreductase activity"/>
    <property type="evidence" value="ECO:0007669"/>
    <property type="project" value="UniProtKB-KW"/>
</dbReference>
<evidence type="ECO:0008006" key="6">
    <source>
        <dbReference type="Google" id="ProtNLM"/>
    </source>
</evidence>
<gene>
    <name evidence="4" type="ORF">PENSUB_13981</name>
</gene>
<keyword evidence="2" id="KW-0521">NADP</keyword>
<evidence type="ECO:0000313" key="4">
    <source>
        <dbReference type="EMBL" id="OKP14513.1"/>
    </source>
</evidence>
<dbReference type="SUPFAM" id="SSF51735">
    <property type="entry name" value="NAD(P)-binding Rossmann-fold domains"/>
    <property type="match status" value="1"/>
</dbReference>
<evidence type="ECO:0000313" key="5">
    <source>
        <dbReference type="Proteomes" id="UP000186955"/>
    </source>
</evidence>
<accession>A0A1Q5UPW7</accession>
<dbReference type="Proteomes" id="UP000186955">
    <property type="component" value="Unassembled WGS sequence"/>
</dbReference>
<dbReference type="Pfam" id="PF00106">
    <property type="entry name" value="adh_short"/>
    <property type="match status" value="1"/>
</dbReference>
<dbReference type="InterPro" id="IPR036291">
    <property type="entry name" value="NAD(P)-bd_dom_sf"/>
</dbReference>
<dbReference type="InterPro" id="IPR002347">
    <property type="entry name" value="SDR_fam"/>
</dbReference>
<dbReference type="PRINTS" id="PR00081">
    <property type="entry name" value="GDHRDH"/>
</dbReference>
<dbReference type="EMBL" id="MNBE01000087">
    <property type="protein sequence ID" value="OKP14513.1"/>
    <property type="molecule type" value="Genomic_DNA"/>
</dbReference>
<evidence type="ECO:0000256" key="3">
    <source>
        <dbReference type="ARBA" id="ARBA00023002"/>
    </source>
</evidence>
<comment type="caution">
    <text evidence="4">The sequence shown here is derived from an EMBL/GenBank/DDBJ whole genome shotgun (WGS) entry which is preliminary data.</text>
</comment>
<keyword evidence="3" id="KW-0560">Oxidoreductase</keyword>
<dbReference type="STRING" id="1316194.A0A1Q5UPW7"/>
<protein>
    <recommendedName>
        <fullName evidence="6">Oxidoreductase DltE</fullName>
    </recommendedName>
</protein>
<evidence type="ECO:0000256" key="2">
    <source>
        <dbReference type="ARBA" id="ARBA00022857"/>
    </source>
</evidence>
<comment type="similarity">
    <text evidence="1">Belongs to the short-chain dehydrogenases/reductases (SDR) family.</text>
</comment>
<name>A0A1Q5UPW7_9EURO</name>
<dbReference type="PROSITE" id="PS00061">
    <property type="entry name" value="ADH_SHORT"/>
    <property type="match status" value="1"/>
</dbReference>
<organism evidence="4 5">
    <name type="scientific">Penicillium subrubescens</name>
    <dbReference type="NCBI Taxonomy" id="1316194"/>
    <lineage>
        <taxon>Eukaryota</taxon>
        <taxon>Fungi</taxon>
        <taxon>Dikarya</taxon>
        <taxon>Ascomycota</taxon>
        <taxon>Pezizomycotina</taxon>
        <taxon>Eurotiomycetes</taxon>
        <taxon>Eurotiomycetidae</taxon>
        <taxon>Eurotiales</taxon>
        <taxon>Aspergillaceae</taxon>
        <taxon>Penicillium</taxon>
    </lineage>
</organism>
<evidence type="ECO:0000256" key="1">
    <source>
        <dbReference type="ARBA" id="ARBA00006484"/>
    </source>
</evidence>
<reference evidence="4 5" key="1">
    <citation type="submission" date="2016-10" db="EMBL/GenBank/DDBJ databases">
        <title>Genome sequence of the ascomycete fungus Penicillium subrubescens.</title>
        <authorList>
            <person name="De Vries R.P."/>
            <person name="Peng M."/>
            <person name="Dilokpimol A."/>
            <person name="Hilden K."/>
            <person name="Makela M.R."/>
            <person name="Grigoriev I."/>
            <person name="Riley R."/>
            <person name="Granchi Z."/>
        </authorList>
    </citation>
    <scope>NUCLEOTIDE SEQUENCE [LARGE SCALE GENOMIC DNA]</scope>
    <source>
        <strain evidence="4 5">CBS 132785</strain>
    </source>
</reference>
<dbReference type="InterPro" id="IPR020904">
    <property type="entry name" value="Sc_DH/Rdtase_CS"/>
</dbReference>
<keyword evidence="5" id="KW-1185">Reference proteome</keyword>
<dbReference type="PANTHER" id="PTHR43669:SF11">
    <property type="entry name" value="SHORT-CHAIN DEHYDROGENASE_OXIDOREDUCTASE"/>
    <property type="match status" value="1"/>
</dbReference>
<proteinExistence type="inferred from homology"/>
<sequence>MAFPYRKILILGATSGIGRALAASLIQDGRFVIAVGRRKEHLDSFVQEQGTDKAVSFQFDISRLDEIQSFVKSPSEIDRLHTHEVSVDVASVTSSHPDLDCVFVNSGIQRRSVFSEPETISMSDIQEEMTTRVSTSSNLALVPILRCSNYCASKAALHQWILCLREQLKGTNTKVIEIFPPIVQTELHDAKHQPDMGQAGKSFGIPVEQFTEETMERLQAGDEQIPVGLSKIAFESWEQQRQGAFHRIVELMKSSEF</sequence>
<dbReference type="PANTHER" id="PTHR43669">
    <property type="entry name" value="5-KETO-D-GLUCONATE 5-REDUCTASE"/>
    <property type="match status" value="1"/>
</dbReference>
<dbReference type="Gene3D" id="3.40.50.720">
    <property type="entry name" value="NAD(P)-binding Rossmann-like Domain"/>
    <property type="match status" value="2"/>
</dbReference>
<dbReference type="AlphaFoldDB" id="A0A1Q5UPW7"/>